<protein>
    <submittedName>
        <fullName evidence="1">Uncharacterized protein</fullName>
    </submittedName>
</protein>
<gene>
    <name evidence="1" type="ORF">WN944_013413</name>
</gene>
<organism evidence="1 2">
    <name type="scientific">Citrus x changshan-huyou</name>
    <dbReference type="NCBI Taxonomy" id="2935761"/>
    <lineage>
        <taxon>Eukaryota</taxon>
        <taxon>Viridiplantae</taxon>
        <taxon>Streptophyta</taxon>
        <taxon>Embryophyta</taxon>
        <taxon>Tracheophyta</taxon>
        <taxon>Spermatophyta</taxon>
        <taxon>Magnoliopsida</taxon>
        <taxon>eudicotyledons</taxon>
        <taxon>Gunneridae</taxon>
        <taxon>Pentapetalae</taxon>
        <taxon>rosids</taxon>
        <taxon>malvids</taxon>
        <taxon>Sapindales</taxon>
        <taxon>Rutaceae</taxon>
        <taxon>Aurantioideae</taxon>
        <taxon>Citrus</taxon>
    </lineage>
</organism>
<sequence>MIQLLCVLRWSHYQYQGSSLHDTADIDEEDSEDDFNSVTGEEEIELHDLLNLKDPFWSDQVVNVDGHDQVLTVNKEIKLDSIFTG</sequence>
<evidence type="ECO:0000313" key="1">
    <source>
        <dbReference type="EMBL" id="KAK9198229.1"/>
    </source>
</evidence>
<dbReference type="AlphaFoldDB" id="A0AAP0QKH6"/>
<comment type="caution">
    <text evidence="1">The sequence shown here is derived from an EMBL/GenBank/DDBJ whole genome shotgun (WGS) entry which is preliminary data.</text>
</comment>
<dbReference type="EMBL" id="JBCGBO010000005">
    <property type="protein sequence ID" value="KAK9198229.1"/>
    <property type="molecule type" value="Genomic_DNA"/>
</dbReference>
<name>A0AAP0QKH6_9ROSI</name>
<proteinExistence type="predicted"/>
<evidence type="ECO:0000313" key="2">
    <source>
        <dbReference type="Proteomes" id="UP001428341"/>
    </source>
</evidence>
<reference evidence="1 2" key="1">
    <citation type="submission" date="2024-05" db="EMBL/GenBank/DDBJ databases">
        <title>Haplotype-resolved chromosome-level genome assembly of Huyou (Citrus changshanensis).</title>
        <authorList>
            <person name="Miao C."/>
            <person name="Chen W."/>
            <person name="Wu Y."/>
            <person name="Wang L."/>
            <person name="Zhao S."/>
            <person name="Grierson D."/>
            <person name="Xu C."/>
            <person name="Chen K."/>
        </authorList>
    </citation>
    <scope>NUCLEOTIDE SEQUENCE [LARGE SCALE GENOMIC DNA]</scope>
    <source>
        <strain evidence="1">01-14</strain>
        <tissue evidence="1">Leaf</tissue>
    </source>
</reference>
<accession>A0AAP0QKH6</accession>
<dbReference type="Proteomes" id="UP001428341">
    <property type="component" value="Unassembled WGS sequence"/>
</dbReference>
<keyword evidence="2" id="KW-1185">Reference proteome</keyword>